<dbReference type="RefSeq" id="WP_431867707.1">
    <property type="nucleotide sequence ID" value="NZ_CBDRIY010000001.1"/>
</dbReference>
<dbReference type="Proteomes" id="UP000682416">
    <property type="component" value="Chromosome"/>
</dbReference>
<dbReference type="EMBL" id="CP074402">
    <property type="protein sequence ID" value="QVJ02410.1"/>
    <property type="molecule type" value="Genomic_DNA"/>
</dbReference>
<evidence type="ECO:0000313" key="2">
    <source>
        <dbReference type="EMBL" id="QVJ02410.1"/>
    </source>
</evidence>
<gene>
    <name evidence="2" type="ORF">KGD82_07685</name>
</gene>
<proteinExistence type="predicted"/>
<dbReference type="SUPFAM" id="SSF55729">
    <property type="entry name" value="Acyl-CoA N-acyltransferases (Nat)"/>
    <property type="match status" value="1"/>
</dbReference>
<organism evidence="2 3">
    <name type="scientific">Nocardiopsis eucommiae</name>
    <dbReference type="NCBI Taxonomy" id="2831970"/>
    <lineage>
        <taxon>Bacteria</taxon>
        <taxon>Bacillati</taxon>
        <taxon>Actinomycetota</taxon>
        <taxon>Actinomycetes</taxon>
        <taxon>Streptosporangiales</taxon>
        <taxon>Nocardiopsidaceae</taxon>
        <taxon>Nocardiopsis</taxon>
    </lineage>
</organism>
<evidence type="ECO:0000259" key="1">
    <source>
        <dbReference type="PROSITE" id="PS51186"/>
    </source>
</evidence>
<dbReference type="InterPro" id="IPR000182">
    <property type="entry name" value="GNAT_dom"/>
</dbReference>
<dbReference type="InterPro" id="IPR016181">
    <property type="entry name" value="Acyl_CoA_acyltransferase"/>
</dbReference>
<sequence length="177" mass="19644">MRLRRGGTDDTDELLRLFDEAVVWLTERGSADQWGTRPWSEIPERVERVRGLASDGLWIAEINGATAGALVISETALDYAPPVDEREVYVRLLLTDRRFAGRDVGGQLLDHARSQARERGISLVRVDCWSGGDGSLIRYYERQGFTPTVRAPVGDKEVQVFEDRLGPHGPTAGLNGP</sequence>
<keyword evidence="3" id="KW-1185">Reference proteome</keyword>
<dbReference type="KEGG" id="nec:KGD82_07685"/>
<evidence type="ECO:0000313" key="3">
    <source>
        <dbReference type="Proteomes" id="UP000682416"/>
    </source>
</evidence>
<dbReference type="CDD" id="cd04301">
    <property type="entry name" value="NAT_SF"/>
    <property type="match status" value="1"/>
</dbReference>
<dbReference type="Gene3D" id="3.40.630.30">
    <property type="match status" value="1"/>
</dbReference>
<feature type="domain" description="N-acetyltransferase" evidence="1">
    <location>
        <begin position="1"/>
        <end position="167"/>
    </location>
</feature>
<dbReference type="AlphaFoldDB" id="A0A975LB50"/>
<accession>A0A975LB50</accession>
<protein>
    <submittedName>
        <fullName evidence="2">GNAT family N-acetyltransferase</fullName>
    </submittedName>
</protein>
<name>A0A975LB50_9ACTN</name>
<dbReference type="Pfam" id="PF00583">
    <property type="entry name" value="Acetyltransf_1"/>
    <property type="match status" value="1"/>
</dbReference>
<reference evidence="2" key="1">
    <citation type="submission" date="2021-05" db="EMBL/GenBank/DDBJ databases">
        <authorList>
            <person name="Kaiqin L."/>
            <person name="Jian G."/>
        </authorList>
    </citation>
    <scope>NUCLEOTIDE SEQUENCE</scope>
    <source>
        <strain evidence="2">HDS5</strain>
    </source>
</reference>
<dbReference type="PROSITE" id="PS51186">
    <property type="entry name" value="GNAT"/>
    <property type="match status" value="1"/>
</dbReference>
<dbReference type="GO" id="GO:0016747">
    <property type="term" value="F:acyltransferase activity, transferring groups other than amino-acyl groups"/>
    <property type="evidence" value="ECO:0007669"/>
    <property type="project" value="InterPro"/>
</dbReference>